<evidence type="ECO:0000313" key="9">
    <source>
        <dbReference type="EMBL" id="PWJ95264.1"/>
    </source>
</evidence>
<dbReference type="EMBL" id="QGGI01000006">
    <property type="protein sequence ID" value="PWJ95264.1"/>
    <property type="molecule type" value="Genomic_DNA"/>
</dbReference>
<dbReference type="InterPro" id="IPR022644">
    <property type="entry name" value="De-COase2_N"/>
</dbReference>
<comment type="catalytic activity">
    <reaction evidence="7">
        <text>meso-2,6-diaminopimelate + H(+) = L-lysine + CO2</text>
        <dbReference type="Rhea" id="RHEA:15101"/>
        <dbReference type="ChEBI" id="CHEBI:15378"/>
        <dbReference type="ChEBI" id="CHEBI:16526"/>
        <dbReference type="ChEBI" id="CHEBI:32551"/>
        <dbReference type="ChEBI" id="CHEBI:57791"/>
        <dbReference type="EC" id="4.1.1.20"/>
    </reaction>
</comment>
<dbReference type="Pfam" id="PF02784">
    <property type="entry name" value="Orn_Arg_deC_N"/>
    <property type="match status" value="1"/>
</dbReference>
<evidence type="ECO:0000259" key="8">
    <source>
        <dbReference type="Pfam" id="PF02784"/>
    </source>
</evidence>
<dbReference type="SUPFAM" id="SSF51419">
    <property type="entry name" value="PLP-binding barrel"/>
    <property type="match status" value="1"/>
</dbReference>
<evidence type="ECO:0000256" key="6">
    <source>
        <dbReference type="PIRSR" id="PIRSR600183-50"/>
    </source>
</evidence>
<gene>
    <name evidence="9" type="ORF">C7380_10672</name>
</gene>
<protein>
    <recommendedName>
        <fullName evidence="5 7">Diaminopimelate decarboxylase</fullName>
        <ecNumber evidence="5 7">4.1.1.20</ecNumber>
    </recommendedName>
</protein>
<dbReference type="PRINTS" id="PR01181">
    <property type="entry name" value="DAPDCRBXLASE"/>
</dbReference>
<reference evidence="9 10" key="1">
    <citation type="submission" date="2018-05" db="EMBL/GenBank/DDBJ databases">
        <title>Genomic Encyclopedia of Type Strains, Phase IV (KMG-IV): sequencing the most valuable type-strain genomes for metagenomic binning, comparative biology and taxonomic classification.</title>
        <authorList>
            <person name="Goeker M."/>
        </authorList>
    </citation>
    <scope>NUCLEOTIDE SEQUENCE [LARGE SCALE GENOMIC DNA]</scope>
    <source>
        <strain evidence="9 10">DSM 24906</strain>
    </source>
</reference>
<evidence type="ECO:0000313" key="10">
    <source>
        <dbReference type="Proteomes" id="UP000245921"/>
    </source>
</evidence>
<evidence type="ECO:0000256" key="2">
    <source>
        <dbReference type="ARBA" id="ARBA00022793"/>
    </source>
</evidence>
<dbReference type="Proteomes" id="UP000245921">
    <property type="component" value="Unassembled WGS sequence"/>
</dbReference>
<name>A0AA45C7F4_9BACT</name>
<comment type="pathway">
    <text evidence="7">Amino-acid biosynthesis; L-lysine biosynthesis via DAP pathway; L-lysine from DL-2,6-diaminopimelate: step 1/1.</text>
</comment>
<comment type="caution">
    <text evidence="9">The sequence shown here is derived from an EMBL/GenBank/DDBJ whole genome shotgun (WGS) entry which is preliminary data.</text>
</comment>
<evidence type="ECO:0000256" key="3">
    <source>
        <dbReference type="ARBA" id="ARBA00022898"/>
    </source>
</evidence>
<dbReference type="InterPro" id="IPR002986">
    <property type="entry name" value="DAP_deCOOHase_LysA"/>
</dbReference>
<dbReference type="PRINTS" id="PR01179">
    <property type="entry name" value="ODADCRBXLASE"/>
</dbReference>
<feature type="domain" description="Orn/DAP/Arg decarboxylase 2 N-terminal" evidence="8">
    <location>
        <begin position="29"/>
        <end position="274"/>
    </location>
</feature>
<dbReference type="GO" id="GO:0009089">
    <property type="term" value="P:lysine biosynthetic process via diaminopimelate"/>
    <property type="evidence" value="ECO:0007669"/>
    <property type="project" value="UniProtKB-UniRule"/>
</dbReference>
<dbReference type="InterPro" id="IPR029066">
    <property type="entry name" value="PLP-binding_barrel"/>
</dbReference>
<evidence type="ECO:0000256" key="5">
    <source>
        <dbReference type="NCBIfam" id="TIGR01048"/>
    </source>
</evidence>
<keyword evidence="4 7" id="KW-0456">Lyase</keyword>
<dbReference type="PANTHER" id="PTHR43727:SF2">
    <property type="entry name" value="GROUP IV DECARBOXYLASE"/>
    <property type="match status" value="1"/>
</dbReference>
<dbReference type="GO" id="GO:0008836">
    <property type="term" value="F:diaminopimelate decarboxylase activity"/>
    <property type="evidence" value="ECO:0007669"/>
    <property type="project" value="UniProtKB-UniRule"/>
</dbReference>
<dbReference type="Gene3D" id="3.20.20.10">
    <property type="entry name" value="Alanine racemase"/>
    <property type="match status" value="1"/>
</dbReference>
<dbReference type="EC" id="4.1.1.20" evidence="5 7"/>
<dbReference type="NCBIfam" id="TIGR01048">
    <property type="entry name" value="lysA"/>
    <property type="match status" value="1"/>
</dbReference>
<keyword evidence="7" id="KW-0457">Lysine biosynthesis</keyword>
<keyword evidence="2 7" id="KW-0210">Decarboxylase</keyword>
<keyword evidence="10" id="KW-1185">Reference proteome</keyword>
<evidence type="ECO:0000256" key="7">
    <source>
        <dbReference type="RuleBase" id="RU003738"/>
    </source>
</evidence>
<keyword evidence="7" id="KW-0028">Amino-acid biosynthesis</keyword>
<dbReference type="AlphaFoldDB" id="A0AA45C7F4"/>
<feature type="modified residue" description="N6-(pyridoxal phosphate)lysine" evidence="6">
    <location>
        <position position="54"/>
    </location>
</feature>
<dbReference type="CDD" id="cd06828">
    <property type="entry name" value="PLPDE_III_DapDC"/>
    <property type="match status" value="1"/>
</dbReference>
<sequence length="412" mass="47943">MVLIMKKIYNAIKQINKVEKTPYYIYSQEQIEENIKNLQEAFNWADFKEYFAVKATPNPHILKIMKNNQCGVDCSGINEIKLAKMVDYKGQDIFFTSNNTTEEEYKYAIKNECIINIDDYKHITMIKKIKQKPETISMRITPLLKVGNGIIGNPEQSKFGNTPEQIKEGLKQIKQIGIKKIGLHTMMVSNELEIETLLKVYKYIFGFVSQIKEDLKIELDFINLGGGIGYNYENREKQIDIQKLGKKTQEIYSKSFKKFENTPKIYMESGRYITNNAGYLITKVINIKKTYKTYIGVDAGMQNLMRPGMYGAYHEIEIINKDLEQRKENIQKYDIVGSLCENNDKFAIDRLLPKVQKEDLLIIKDVGAHGFSMGFNYNAKLKSAEYLIEKDNIKKIRRKETFEDYIQTIMEV</sequence>
<keyword evidence="3 6" id="KW-0663">Pyridoxal phosphate</keyword>
<comment type="cofactor">
    <cofactor evidence="1 6 7">
        <name>pyridoxal 5'-phosphate</name>
        <dbReference type="ChEBI" id="CHEBI:597326"/>
    </cofactor>
</comment>
<dbReference type="InterPro" id="IPR009006">
    <property type="entry name" value="Ala_racemase/Decarboxylase_C"/>
</dbReference>
<dbReference type="SUPFAM" id="SSF50621">
    <property type="entry name" value="Alanine racemase C-terminal domain-like"/>
    <property type="match status" value="1"/>
</dbReference>
<evidence type="ECO:0000256" key="4">
    <source>
        <dbReference type="ARBA" id="ARBA00023239"/>
    </source>
</evidence>
<accession>A0AA45C7F4</accession>
<evidence type="ECO:0000256" key="1">
    <source>
        <dbReference type="ARBA" id="ARBA00001933"/>
    </source>
</evidence>
<dbReference type="InterPro" id="IPR000183">
    <property type="entry name" value="Orn/DAP/Arg_de-COase"/>
</dbReference>
<feature type="active site" description="Proton donor" evidence="6">
    <location>
        <position position="340"/>
    </location>
</feature>
<dbReference type="Gene3D" id="2.40.37.10">
    <property type="entry name" value="Lyase, Ornithine Decarboxylase, Chain A, domain 1"/>
    <property type="match status" value="1"/>
</dbReference>
<dbReference type="FunFam" id="3.20.20.10:FF:000003">
    <property type="entry name" value="Diaminopimelate decarboxylase"/>
    <property type="match status" value="1"/>
</dbReference>
<proteinExistence type="predicted"/>
<dbReference type="PANTHER" id="PTHR43727">
    <property type="entry name" value="DIAMINOPIMELATE DECARBOXYLASE"/>
    <property type="match status" value="1"/>
</dbReference>
<organism evidence="9 10">
    <name type="scientific">Oceanotoga teriensis</name>
    <dbReference type="NCBI Taxonomy" id="515440"/>
    <lineage>
        <taxon>Bacteria</taxon>
        <taxon>Thermotogati</taxon>
        <taxon>Thermotogota</taxon>
        <taxon>Thermotogae</taxon>
        <taxon>Petrotogales</taxon>
        <taxon>Petrotogaceae</taxon>
        <taxon>Oceanotoga</taxon>
    </lineage>
</organism>